<name>A0A371PGV0_9BACL</name>
<dbReference type="RefSeq" id="WP_116046917.1">
    <property type="nucleotide sequence ID" value="NZ_QUBQ01000002.1"/>
</dbReference>
<protein>
    <recommendedName>
        <fullName evidence="5">Proline racemase</fullName>
    </recommendedName>
</protein>
<keyword evidence="4" id="KW-1185">Reference proteome</keyword>
<sequence length="347" mass="37303">MQTYLAHAEGSVSSSIIIDGTELPASPDAIIPILRGINDDLDHEERPYGLISKFVVIRPSKHPMYDLNYLFFQLVPGNPVTFDYSGSCGHSILAAIQVAMKWGWLPSASPGLRVRVYVENVGDSLVCEVDHAVRSGMNCTAHFIVEGGTSLASLLPSGALRDRLATEFGEYDISLVSSGNPYMFVNASELDIHTEQALFGAGEDTLVRLNAIRRAAAQLLGWNPDGVFPKAAAIASYEPGTIAFRAISIPSWHPTIALTGAACIGAAAAIEGTVVHRLIGDTLAAGYRLRVNTKGGTTYISTATTGGKLSDDLLYSSISEKNVRLLGALPFKKGATYEWEWQRKVYA</sequence>
<evidence type="ECO:0000256" key="1">
    <source>
        <dbReference type="ARBA" id="ARBA00007673"/>
    </source>
</evidence>
<accession>A0A371PGV0</accession>
<dbReference type="SUPFAM" id="SSF54506">
    <property type="entry name" value="Diaminopimelate epimerase-like"/>
    <property type="match status" value="2"/>
</dbReference>
<dbReference type="GO" id="GO:0016853">
    <property type="term" value="F:isomerase activity"/>
    <property type="evidence" value="ECO:0007669"/>
    <property type="project" value="UniProtKB-KW"/>
</dbReference>
<dbReference type="Proteomes" id="UP000261905">
    <property type="component" value="Unassembled WGS sequence"/>
</dbReference>
<dbReference type="Pfam" id="PF04303">
    <property type="entry name" value="PrpF"/>
    <property type="match status" value="1"/>
</dbReference>
<dbReference type="EMBL" id="QUBQ01000002">
    <property type="protein sequence ID" value="REK75074.1"/>
    <property type="molecule type" value="Genomic_DNA"/>
</dbReference>
<keyword evidence="2" id="KW-0413">Isomerase</keyword>
<dbReference type="Gene3D" id="3.10.310.10">
    <property type="entry name" value="Diaminopimelate Epimerase, Chain A, domain 1"/>
    <property type="match status" value="2"/>
</dbReference>
<proteinExistence type="inferred from homology"/>
<dbReference type="InterPro" id="IPR007400">
    <property type="entry name" value="PrpF-like"/>
</dbReference>
<comment type="similarity">
    <text evidence="1">Belongs to the PrpF family.</text>
</comment>
<evidence type="ECO:0000256" key="2">
    <source>
        <dbReference type="ARBA" id="ARBA00023235"/>
    </source>
</evidence>
<evidence type="ECO:0008006" key="5">
    <source>
        <dbReference type="Google" id="ProtNLM"/>
    </source>
</evidence>
<dbReference type="OrthoDB" id="9779763at2"/>
<gene>
    <name evidence="3" type="ORF">DX130_15685</name>
</gene>
<comment type="caution">
    <text evidence="3">The sequence shown here is derived from an EMBL/GenBank/DDBJ whole genome shotgun (WGS) entry which is preliminary data.</text>
</comment>
<reference evidence="3 4" key="1">
    <citation type="submission" date="2018-08" db="EMBL/GenBank/DDBJ databases">
        <title>Paenibacillus sp. M4BSY-1, whole genome shotgun sequence.</title>
        <authorList>
            <person name="Tuo L."/>
        </authorList>
    </citation>
    <scope>NUCLEOTIDE SEQUENCE [LARGE SCALE GENOMIC DNA]</scope>
    <source>
        <strain evidence="3 4">M4BSY-1</strain>
    </source>
</reference>
<organism evidence="3 4">
    <name type="scientific">Paenibacillus paeoniae</name>
    <dbReference type="NCBI Taxonomy" id="2292705"/>
    <lineage>
        <taxon>Bacteria</taxon>
        <taxon>Bacillati</taxon>
        <taxon>Bacillota</taxon>
        <taxon>Bacilli</taxon>
        <taxon>Bacillales</taxon>
        <taxon>Paenibacillaceae</taxon>
        <taxon>Paenibacillus</taxon>
    </lineage>
</organism>
<evidence type="ECO:0000313" key="4">
    <source>
        <dbReference type="Proteomes" id="UP000261905"/>
    </source>
</evidence>
<evidence type="ECO:0000313" key="3">
    <source>
        <dbReference type="EMBL" id="REK75074.1"/>
    </source>
</evidence>
<dbReference type="PANTHER" id="PTHR43709">
    <property type="entry name" value="ACONITATE ISOMERASE-RELATED"/>
    <property type="match status" value="1"/>
</dbReference>
<dbReference type="PANTHER" id="PTHR43709:SF2">
    <property type="entry name" value="DUF453 DOMAIN PROTEIN (AFU_ORTHOLOGUE AFUA_6G00360)"/>
    <property type="match status" value="1"/>
</dbReference>
<dbReference type="AlphaFoldDB" id="A0A371PGV0"/>